<dbReference type="EMBL" id="MK507817">
    <property type="protein sequence ID" value="QBM79032.1"/>
    <property type="molecule type" value="Genomic_DNA"/>
</dbReference>
<reference evidence="1" key="1">
    <citation type="submission" date="2019-02" db="EMBL/GenBank/DDBJ databases">
        <title>Whole genome sequence analysis of the Helicoverpa armigera single nucleopolyhedrovirus isolated from unreported host Heliothis peltigera.</title>
        <authorList>
            <person name="Eroglu G.B."/>
            <person name="Inan C."/>
            <person name="Demirbag Z."/>
        </authorList>
    </citation>
    <scope>NUCLEOTIDE SEQUENCE</scope>
    <source>
        <strain evidence="1">HearNPV-TR</strain>
    </source>
</reference>
<protein>
    <submittedName>
        <fullName evidence="1">Uncharacterized protein</fullName>
    </submittedName>
</protein>
<name>A0A482ESZ7_9ABAC</name>
<organism evidence="1">
    <name type="scientific">Helicoverpa armigera nucleopolyhedrovirus</name>
    <dbReference type="NCBI Taxonomy" id="51313"/>
    <lineage>
        <taxon>Viruses</taxon>
        <taxon>Viruses incertae sedis</taxon>
        <taxon>Naldaviricetes</taxon>
        <taxon>Lefavirales</taxon>
        <taxon>Baculoviridae</taxon>
        <taxon>Alphabaculovirus</taxon>
        <taxon>Alphabaculovirus helarmigerae</taxon>
    </lineage>
</organism>
<evidence type="ECO:0000313" key="1">
    <source>
        <dbReference type="EMBL" id="QBM79032.1"/>
    </source>
</evidence>
<sequence length="68" mass="7909">MMKLFNNGTFVFYVMNINRIDVVTYIAQGLNFVIQNNIITQYLNSYKQITSYNHASSNDITEPNPKQD</sequence>
<accession>A0A482ESZ7</accession>
<proteinExistence type="predicted"/>